<dbReference type="SUPFAM" id="SSF54060">
    <property type="entry name" value="His-Me finger endonucleases"/>
    <property type="match status" value="1"/>
</dbReference>
<dbReference type="InterPro" id="IPR044925">
    <property type="entry name" value="His-Me_finger_sf"/>
</dbReference>
<proteinExistence type="predicted"/>
<accession>A0A820HIB7</accession>
<dbReference type="EMBL" id="CAJOAY010015829">
    <property type="protein sequence ID" value="CAF4294045.1"/>
    <property type="molecule type" value="Genomic_DNA"/>
</dbReference>
<dbReference type="Pfam" id="PF05551">
    <property type="entry name" value="zf-His_Me_endon"/>
    <property type="match status" value="1"/>
</dbReference>
<sequence>LMSTEKIVYYIASSCTWTDAGNSYMAKFIANNPYPTRDDKNQMMAAAEASYGVITNKIQRIRTQSKKEKIMVTLEEKEVTDERGAGQYFLSIISTNNAINLYNIMMKRYIHKEFINDEHIKPKLSKKKLEIMTGFEQYDGPYFAKWLSCLATEQEFLSVNDALITIWLNSQVYSVFNEKIIKTCKEFNKRSINILKHHIVLRTKGKLPVLSTRAEGSHLCDSNGCVLKEHIVLESHEMNISRRDCEGIILSIIPATTTSPPHIDMATPCRHGKN</sequence>
<feature type="non-terminal residue" evidence="2">
    <location>
        <position position="1"/>
    </location>
</feature>
<feature type="domain" description="Zinc-binding loop region of homing endonuclease" evidence="1">
    <location>
        <begin position="189"/>
        <end position="254"/>
    </location>
</feature>
<dbReference type="Gene3D" id="3.90.75.10">
    <property type="entry name" value="Homing Intron 3 (I-ppo) Encoded Endonuclease, Chain A"/>
    <property type="match status" value="1"/>
</dbReference>
<protein>
    <recommendedName>
        <fullName evidence="1">Zinc-binding loop region of homing endonuclease domain-containing protein</fullName>
    </recommendedName>
</protein>
<dbReference type="InterPro" id="IPR008704">
    <property type="entry name" value="Endonuclease_Zinc-binding_loop"/>
</dbReference>
<evidence type="ECO:0000313" key="2">
    <source>
        <dbReference type="EMBL" id="CAF4294045.1"/>
    </source>
</evidence>
<dbReference type="AlphaFoldDB" id="A0A820HIB7"/>
<organism evidence="2 3">
    <name type="scientific">Adineta steineri</name>
    <dbReference type="NCBI Taxonomy" id="433720"/>
    <lineage>
        <taxon>Eukaryota</taxon>
        <taxon>Metazoa</taxon>
        <taxon>Spiralia</taxon>
        <taxon>Gnathifera</taxon>
        <taxon>Rotifera</taxon>
        <taxon>Eurotatoria</taxon>
        <taxon>Bdelloidea</taxon>
        <taxon>Adinetida</taxon>
        <taxon>Adinetidae</taxon>
        <taxon>Adineta</taxon>
    </lineage>
</organism>
<gene>
    <name evidence="2" type="ORF">OKA104_LOCUS45855</name>
</gene>
<dbReference type="Proteomes" id="UP000663881">
    <property type="component" value="Unassembled WGS sequence"/>
</dbReference>
<dbReference type="InterPro" id="IPR044930">
    <property type="entry name" value="Homing_endonuclease_His-Me"/>
</dbReference>
<evidence type="ECO:0000259" key="1">
    <source>
        <dbReference type="Pfam" id="PF05551"/>
    </source>
</evidence>
<dbReference type="GO" id="GO:0004519">
    <property type="term" value="F:endonuclease activity"/>
    <property type="evidence" value="ECO:0007669"/>
    <property type="project" value="InterPro"/>
</dbReference>
<evidence type="ECO:0000313" key="3">
    <source>
        <dbReference type="Proteomes" id="UP000663881"/>
    </source>
</evidence>
<comment type="caution">
    <text evidence="2">The sequence shown here is derived from an EMBL/GenBank/DDBJ whole genome shotgun (WGS) entry which is preliminary data.</text>
</comment>
<name>A0A820HIB7_9BILA</name>
<reference evidence="2" key="1">
    <citation type="submission" date="2021-02" db="EMBL/GenBank/DDBJ databases">
        <authorList>
            <person name="Nowell W R."/>
        </authorList>
    </citation>
    <scope>NUCLEOTIDE SEQUENCE</scope>
</reference>